<proteinExistence type="predicted"/>
<protein>
    <submittedName>
        <fullName evidence="1">DUF768 domain-containing protein</fullName>
    </submittedName>
</protein>
<organism evidence="1 2">
    <name type="scientific">Mesorhizobium huakuii</name>
    <dbReference type="NCBI Taxonomy" id="28104"/>
    <lineage>
        <taxon>Bacteria</taxon>
        <taxon>Pseudomonadati</taxon>
        <taxon>Pseudomonadota</taxon>
        <taxon>Alphaproteobacteria</taxon>
        <taxon>Hyphomicrobiales</taxon>
        <taxon>Phyllobacteriaceae</taxon>
        <taxon>Mesorhizobium</taxon>
    </lineage>
</organism>
<dbReference type="Proteomes" id="UP000515465">
    <property type="component" value="Chromosome"/>
</dbReference>
<evidence type="ECO:0000313" key="2">
    <source>
        <dbReference type="Proteomes" id="UP000515465"/>
    </source>
</evidence>
<accession>A0A7G6T0X6</accession>
<reference evidence="2" key="1">
    <citation type="journal article" date="2020" name="Mol. Plant Microbe">
        <title>Rhizobial microsymbionts of the narrowly endemic Oxytropis species growing in Kamchatka are characterized by significant genetic diversity and possess a set of genes that are associated with T3SS and T6SS secretion systems and can affect the development of symbiosis.</title>
        <authorList>
            <person name="Safronova V."/>
            <person name="Guro P."/>
            <person name="Sazanova A."/>
            <person name="Kuznetsova I."/>
            <person name="Belimov A."/>
            <person name="Yakubov V."/>
            <person name="Chirak E."/>
            <person name="Afonin A."/>
            <person name="Gogolev Y."/>
            <person name="Andronov E."/>
            <person name="Tikhonovich I."/>
        </authorList>
    </citation>
    <scope>NUCLEOTIDE SEQUENCE [LARGE SCALE GENOMIC DNA]</scope>
    <source>
        <strain evidence="2">583</strain>
    </source>
</reference>
<evidence type="ECO:0000313" key="1">
    <source>
        <dbReference type="EMBL" id="QND60408.1"/>
    </source>
</evidence>
<sequence length="86" mass="9941">MTERAVRFLHLWLERNDLLDGRPVDDAEISRFATQLFLEAEAEGIGETEISDSFDEVHKGLVDIIRRRHRPPALKQQKVDWSIDAA</sequence>
<dbReference type="EMBL" id="CP050296">
    <property type="protein sequence ID" value="QND60408.1"/>
    <property type="molecule type" value="Genomic_DNA"/>
</dbReference>
<name>A0A7G6T0X6_9HYPH</name>
<dbReference type="RefSeq" id="WP_183459304.1">
    <property type="nucleotide sequence ID" value="NZ_CP050296.1"/>
</dbReference>
<gene>
    <name evidence="1" type="ORF">HB778_30565</name>
</gene>
<dbReference type="AlphaFoldDB" id="A0A7G6T0X6"/>